<proteinExistence type="predicted"/>
<dbReference type="Gene3D" id="3.40.50.720">
    <property type="entry name" value="NAD(P)-binding Rossmann-like Domain"/>
    <property type="match status" value="1"/>
</dbReference>
<dbReference type="PANTHER" id="PTHR43245">
    <property type="entry name" value="BIFUNCTIONAL POLYMYXIN RESISTANCE PROTEIN ARNA"/>
    <property type="match status" value="1"/>
</dbReference>
<dbReference type="SUPFAM" id="SSF51735">
    <property type="entry name" value="NAD(P)-binding Rossmann-fold domains"/>
    <property type="match status" value="1"/>
</dbReference>
<evidence type="ECO:0000259" key="1">
    <source>
        <dbReference type="Pfam" id="PF01370"/>
    </source>
</evidence>
<gene>
    <name evidence="2" type="ORF">S01H1_17093</name>
</gene>
<reference evidence="2" key="1">
    <citation type="journal article" date="2014" name="Front. Microbiol.">
        <title>High frequency of phylogenetically diverse reductive dehalogenase-homologous genes in deep subseafloor sedimentary metagenomes.</title>
        <authorList>
            <person name="Kawai M."/>
            <person name="Futagami T."/>
            <person name="Toyoda A."/>
            <person name="Takaki Y."/>
            <person name="Nishi S."/>
            <person name="Hori S."/>
            <person name="Arai W."/>
            <person name="Tsubouchi T."/>
            <person name="Morono Y."/>
            <person name="Uchiyama I."/>
            <person name="Ito T."/>
            <person name="Fujiyama A."/>
            <person name="Inagaki F."/>
            <person name="Takami H."/>
        </authorList>
    </citation>
    <scope>NUCLEOTIDE SEQUENCE</scope>
    <source>
        <strain evidence="2">Expedition CK06-06</strain>
    </source>
</reference>
<name>X0RZF0_9ZZZZ</name>
<organism evidence="2">
    <name type="scientific">marine sediment metagenome</name>
    <dbReference type="NCBI Taxonomy" id="412755"/>
    <lineage>
        <taxon>unclassified sequences</taxon>
        <taxon>metagenomes</taxon>
        <taxon>ecological metagenomes</taxon>
    </lineage>
</organism>
<dbReference type="InterPro" id="IPR036291">
    <property type="entry name" value="NAD(P)-bd_dom_sf"/>
</dbReference>
<dbReference type="Pfam" id="PF01370">
    <property type="entry name" value="Epimerase"/>
    <property type="match status" value="1"/>
</dbReference>
<dbReference type="AlphaFoldDB" id="X0RZF0"/>
<dbReference type="CDD" id="cd08946">
    <property type="entry name" value="SDR_e"/>
    <property type="match status" value="1"/>
</dbReference>
<feature type="domain" description="NAD-dependent epimerase/dehydratase" evidence="1">
    <location>
        <begin position="7"/>
        <end position="149"/>
    </location>
</feature>
<sequence>MKNKTKILITGATGNVGKALRACLSKDNYAISCLTNENKRFADDIIGDLNNYSSLLNATKNIDIVIHLAAVIKGNKKLINKVNVQGTKNLINACEKNKVKKIIFMSSLDIKFNTPYGISKRKAEEIIENSKLKYVILRPTAIYGEGFKTGINSLAKLMKKTPIFPIPGSG</sequence>
<comment type="caution">
    <text evidence="2">The sequence shown here is derived from an EMBL/GenBank/DDBJ whole genome shotgun (WGS) entry which is preliminary data.</text>
</comment>
<dbReference type="InterPro" id="IPR050177">
    <property type="entry name" value="Lipid_A_modif_metabolic_enz"/>
</dbReference>
<evidence type="ECO:0000313" key="2">
    <source>
        <dbReference type="EMBL" id="GAF69092.1"/>
    </source>
</evidence>
<dbReference type="InterPro" id="IPR001509">
    <property type="entry name" value="Epimerase_deHydtase"/>
</dbReference>
<feature type="non-terminal residue" evidence="2">
    <location>
        <position position="170"/>
    </location>
</feature>
<dbReference type="EMBL" id="BARS01009035">
    <property type="protein sequence ID" value="GAF69092.1"/>
    <property type="molecule type" value="Genomic_DNA"/>
</dbReference>
<protein>
    <recommendedName>
        <fullName evidence="1">NAD-dependent epimerase/dehydratase domain-containing protein</fullName>
    </recommendedName>
</protein>
<accession>X0RZF0</accession>